<evidence type="ECO:0000256" key="5">
    <source>
        <dbReference type="ARBA" id="ARBA00023242"/>
    </source>
</evidence>
<evidence type="ECO:0000313" key="10">
    <source>
        <dbReference type="WBParaSite" id="TCONS_00000445.p1"/>
    </source>
</evidence>
<dbReference type="InterPro" id="IPR006773">
    <property type="entry name" value="Rpn13/ADRM1"/>
</dbReference>
<dbReference type="GO" id="GO:0005737">
    <property type="term" value="C:cytoplasm"/>
    <property type="evidence" value="ECO:0007669"/>
    <property type="project" value="UniProtKB-SubCell"/>
</dbReference>
<dbReference type="STRING" id="6248.A0A0K0E0V5"/>
<reference evidence="9" key="1">
    <citation type="submission" date="2015-08" db="UniProtKB">
        <authorList>
            <consortium name="WormBaseParasite"/>
        </authorList>
    </citation>
    <scope>IDENTIFICATION</scope>
</reference>
<evidence type="ECO:0000313" key="9">
    <source>
        <dbReference type="WBParaSite" id="SSTP_0000311700.1"/>
    </source>
</evidence>
<evidence type="ECO:0000256" key="2">
    <source>
        <dbReference type="ARBA" id="ARBA00004496"/>
    </source>
</evidence>
<evidence type="ECO:0000256" key="1">
    <source>
        <dbReference type="ARBA" id="ARBA00004123"/>
    </source>
</evidence>
<dbReference type="Gene3D" id="2.30.29.70">
    <property type="entry name" value="Proteasomal ubiquitin receptor Rpn13/ADRM1"/>
    <property type="match status" value="1"/>
</dbReference>
<dbReference type="InterPro" id="IPR044868">
    <property type="entry name" value="Rpn13/ADRM1_Pru"/>
</dbReference>
<dbReference type="InterPro" id="IPR038633">
    <property type="entry name" value="Rpn13/ADRM1_Pru_sf"/>
</dbReference>
<evidence type="ECO:0000313" key="8">
    <source>
        <dbReference type="Proteomes" id="UP000035681"/>
    </source>
</evidence>
<dbReference type="PROSITE" id="PS51917">
    <property type="entry name" value="PRU"/>
    <property type="match status" value="1"/>
</dbReference>
<dbReference type="WBParaSite" id="TCONS_00000445.p1">
    <property type="protein sequence ID" value="TCONS_00000445.p1"/>
    <property type="gene ID" value="XLOC_000455"/>
</dbReference>
<keyword evidence="4" id="KW-0647">Proteasome</keyword>
<dbReference type="GO" id="GO:0005634">
    <property type="term" value="C:nucleus"/>
    <property type="evidence" value="ECO:0007669"/>
    <property type="project" value="UniProtKB-SubCell"/>
</dbReference>
<comment type="subcellular location">
    <subcellularLocation>
        <location evidence="2">Cytoplasm</location>
    </subcellularLocation>
    <subcellularLocation>
        <location evidence="1">Nucleus</location>
    </subcellularLocation>
</comment>
<dbReference type="AlphaFoldDB" id="A0A0K0E0V5"/>
<protein>
    <submittedName>
        <fullName evidence="9 10">Pru domain-containing protein</fullName>
    </submittedName>
</protein>
<dbReference type="PANTHER" id="PTHR12225:SF0">
    <property type="entry name" value="PROTEASOMAL UBIQUITIN RECEPTOR ADRM1"/>
    <property type="match status" value="1"/>
</dbReference>
<evidence type="ECO:0000256" key="3">
    <source>
        <dbReference type="ARBA" id="ARBA00022490"/>
    </source>
</evidence>
<dbReference type="Proteomes" id="UP000035681">
    <property type="component" value="Unplaced"/>
</dbReference>
<dbReference type="Pfam" id="PF04683">
    <property type="entry name" value="Rpn13_ADRM1_Pru"/>
    <property type="match status" value="1"/>
</dbReference>
<dbReference type="GO" id="GO:0061133">
    <property type="term" value="F:endopeptidase activator activity"/>
    <property type="evidence" value="ECO:0007669"/>
    <property type="project" value="TreeGrafter"/>
</dbReference>
<feature type="region of interest" description="Disordered" evidence="6">
    <location>
        <begin position="1"/>
        <end position="30"/>
    </location>
</feature>
<dbReference type="WBParaSite" id="SSTP_0000311700.1">
    <property type="protein sequence ID" value="SSTP_0000311700.1"/>
    <property type="gene ID" value="SSTP_0000311700"/>
</dbReference>
<dbReference type="GO" id="GO:0008541">
    <property type="term" value="C:proteasome regulatory particle, lid subcomplex"/>
    <property type="evidence" value="ECO:0007669"/>
    <property type="project" value="TreeGrafter"/>
</dbReference>
<dbReference type="PANTHER" id="PTHR12225">
    <property type="entry name" value="ADHESION REGULATING MOLECULE 1 110 KDA CELL MEMBRANE GLYCOPROTEIN"/>
    <property type="match status" value="1"/>
</dbReference>
<proteinExistence type="predicted"/>
<accession>A0A0K0E0V5</accession>
<organism evidence="9">
    <name type="scientific">Strongyloides stercoralis</name>
    <name type="common">Threadworm</name>
    <dbReference type="NCBI Taxonomy" id="6248"/>
    <lineage>
        <taxon>Eukaryota</taxon>
        <taxon>Metazoa</taxon>
        <taxon>Ecdysozoa</taxon>
        <taxon>Nematoda</taxon>
        <taxon>Chromadorea</taxon>
        <taxon>Rhabditida</taxon>
        <taxon>Tylenchina</taxon>
        <taxon>Panagrolaimomorpha</taxon>
        <taxon>Strongyloidoidea</taxon>
        <taxon>Strongyloididae</taxon>
        <taxon>Strongyloides</taxon>
    </lineage>
</organism>
<evidence type="ECO:0000256" key="4">
    <source>
        <dbReference type="ARBA" id="ARBA00022942"/>
    </source>
</evidence>
<feature type="domain" description="Pru" evidence="7">
    <location>
        <begin position="59"/>
        <end position="179"/>
    </location>
</feature>
<dbReference type="GO" id="GO:0070628">
    <property type="term" value="F:proteasome binding"/>
    <property type="evidence" value="ECO:0007669"/>
    <property type="project" value="TreeGrafter"/>
</dbReference>
<evidence type="ECO:0000259" key="7">
    <source>
        <dbReference type="PROSITE" id="PS51917"/>
    </source>
</evidence>
<keyword evidence="8" id="KW-1185">Reference proteome</keyword>
<evidence type="ECO:0000256" key="6">
    <source>
        <dbReference type="SAM" id="MobiDB-lite"/>
    </source>
</evidence>
<name>A0A0K0E0V5_STRER</name>
<keyword evidence="5" id="KW-0539">Nucleus</keyword>
<sequence length="180" mass="21180">MSNSEDIPLSPPSKGPRTIISDDDNSHDTSINERKKLLNCGRISKRKFILFHESPQILRPNRHMYLIKAGRTKLIRNITENNKVKLECIPTPGIIRLKVDSKGFLLLTWENRITRKREFEVKPLPSTCLFKKVKECNDGFVVIFKDNFNKITEFFWIQEKDPEIIENFIPKVNRILRMEK</sequence>
<keyword evidence="3" id="KW-0963">Cytoplasm</keyword>